<reference evidence="4" key="1">
    <citation type="submission" date="2018-12" db="EMBL/GenBank/DDBJ databases">
        <title>Dusodibacter welbiota gen. nov., sp. nov., isolated from human faeces and emended description of the Oscillibacter genus.</title>
        <authorList>
            <person name="Le Roy T."/>
            <person name="Van der Smissen P."/>
            <person name="Delzenne N."/>
            <person name="Muccioli G."/>
            <person name="Collet J.F."/>
            <person name="Cani P.D."/>
        </authorList>
    </citation>
    <scope>NUCLEOTIDE SEQUENCE [LARGE SCALE GENOMIC DNA]</scope>
    <source>
        <strain evidence="4">J115</strain>
    </source>
</reference>
<dbReference type="CDD" id="cd24052">
    <property type="entry name" value="ASKHA_NBD_HpPPX-GppA-like"/>
    <property type="match status" value="1"/>
</dbReference>
<keyword evidence="4" id="KW-1185">Reference proteome</keyword>
<dbReference type="GO" id="GO:0006357">
    <property type="term" value="P:regulation of transcription by RNA polymerase II"/>
    <property type="evidence" value="ECO:0007669"/>
    <property type="project" value="TreeGrafter"/>
</dbReference>
<dbReference type="EMBL" id="CP034413">
    <property type="protein sequence ID" value="QCI59441.1"/>
    <property type="molecule type" value="Genomic_DNA"/>
</dbReference>
<dbReference type="GeneID" id="89520739"/>
<comment type="similarity">
    <text evidence="1">Belongs to the GppA/Ppx family.</text>
</comment>
<dbReference type="PANTHER" id="PTHR30005">
    <property type="entry name" value="EXOPOLYPHOSPHATASE"/>
    <property type="match status" value="1"/>
</dbReference>
<evidence type="ECO:0000256" key="1">
    <source>
        <dbReference type="ARBA" id="ARBA00007125"/>
    </source>
</evidence>
<dbReference type="Proteomes" id="UP000298642">
    <property type="component" value="Chromosome"/>
</dbReference>
<dbReference type="SUPFAM" id="SSF53067">
    <property type="entry name" value="Actin-like ATPase domain"/>
    <property type="match status" value="2"/>
</dbReference>
<dbReference type="KEGG" id="obj:EIO64_09640"/>
<gene>
    <name evidence="3" type="ORF">EIO64_09640</name>
</gene>
<proteinExistence type="inferred from homology"/>
<feature type="domain" description="Ppx/GppA phosphatase N-terminal" evidence="2">
    <location>
        <begin position="24"/>
        <end position="298"/>
    </location>
</feature>
<evidence type="ECO:0000259" key="2">
    <source>
        <dbReference type="Pfam" id="PF02541"/>
    </source>
</evidence>
<sequence length="301" mass="32859">MKFAIVDLGSNTIRLSVYNTLPEGGFDLLFSEKEMAGLVSYVHGGVLSPEGIQRACGAIRDFQALLRQFDLDAPHVFATASLRNIRNTEEAVEQIRAATGVGVDVISGELEARLGYYGARTATDLQDGAMFDIGGGSAEVLEVRAGEVKKAQSLPIGSLELFNRCVDGLWPKKKELERIRSTVAAALKEARLPAHRAERVCGVGGTARAALKIANDWYEKPAGNRILTPAEVRRLTKLLLKRDHQARKLILRHCPDRVHTILPGIVLMDALTEALCEGELYISPYGVREGYLCHKLLNAGT</sequence>
<dbReference type="Gene3D" id="3.30.420.150">
    <property type="entry name" value="Exopolyphosphatase. Domain 2"/>
    <property type="match status" value="1"/>
</dbReference>
<organism evidence="3 4">
    <name type="scientific">Dysosmobacter welbionis</name>
    <dbReference type="NCBI Taxonomy" id="2093857"/>
    <lineage>
        <taxon>Bacteria</taxon>
        <taxon>Bacillati</taxon>
        <taxon>Bacillota</taxon>
        <taxon>Clostridia</taxon>
        <taxon>Eubacteriales</taxon>
        <taxon>Oscillospiraceae</taxon>
        <taxon>Dysosmobacter</taxon>
    </lineage>
</organism>
<dbReference type="InterPro" id="IPR003695">
    <property type="entry name" value="Ppx_GppA_N"/>
</dbReference>
<dbReference type="PANTHER" id="PTHR30005:SF0">
    <property type="entry name" value="RETROGRADE REGULATION PROTEIN 2"/>
    <property type="match status" value="1"/>
</dbReference>
<name>A0A4D7APD7_9FIRM</name>
<dbReference type="InterPro" id="IPR050273">
    <property type="entry name" value="GppA/Ppx_hydrolase"/>
</dbReference>
<dbReference type="Pfam" id="PF02541">
    <property type="entry name" value="Ppx-GppA"/>
    <property type="match status" value="1"/>
</dbReference>
<accession>A0A4D7APD7</accession>
<dbReference type="Gene3D" id="3.30.420.40">
    <property type="match status" value="1"/>
</dbReference>
<dbReference type="InterPro" id="IPR043129">
    <property type="entry name" value="ATPase_NBD"/>
</dbReference>
<evidence type="ECO:0000313" key="3">
    <source>
        <dbReference type="EMBL" id="QCI59441.1"/>
    </source>
</evidence>
<dbReference type="AlphaFoldDB" id="A0A4D7APD7"/>
<protein>
    <submittedName>
        <fullName evidence="3">Phosphatase</fullName>
    </submittedName>
</protein>
<evidence type="ECO:0000313" key="4">
    <source>
        <dbReference type="Proteomes" id="UP000298642"/>
    </source>
</evidence>
<dbReference type="RefSeq" id="WP_136891276.1">
    <property type="nucleotide sequence ID" value="NZ_CP034413.3"/>
</dbReference>